<dbReference type="PANTHER" id="PTHR33529">
    <property type="entry name" value="SLR0882 PROTEIN-RELATED"/>
    <property type="match status" value="1"/>
</dbReference>
<proteinExistence type="predicted"/>
<evidence type="ECO:0000256" key="3">
    <source>
        <dbReference type="ARBA" id="ARBA00022692"/>
    </source>
</evidence>
<organism evidence="7 8">
    <name type="scientific">Estrella lausannensis</name>
    <dbReference type="NCBI Taxonomy" id="483423"/>
    <lineage>
        <taxon>Bacteria</taxon>
        <taxon>Pseudomonadati</taxon>
        <taxon>Chlamydiota</taxon>
        <taxon>Chlamydiia</taxon>
        <taxon>Parachlamydiales</taxon>
        <taxon>Candidatus Criblamydiaceae</taxon>
        <taxon>Estrella</taxon>
    </lineage>
</organism>
<feature type="transmembrane region" description="Helical" evidence="6">
    <location>
        <begin position="56"/>
        <end position="80"/>
    </location>
</feature>
<keyword evidence="2" id="KW-1003">Cell membrane</keyword>
<reference evidence="8" key="1">
    <citation type="submission" date="2015-06" db="EMBL/GenBank/DDBJ databases">
        <authorList>
            <person name="Bertelli C."/>
        </authorList>
    </citation>
    <scope>NUCLEOTIDE SEQUENCE [LARGE SCALE GENOMIC DNA]</scope>
    <source>
        <strain evidence="8">CRIB-30</strain>
    </source>
</reference>
<feature type="transmembrane region" description="Helical" evidence="6">
    <location>
        <begin position="282"/>
        <end position="299"/>
    </location>
</feature>
<evidence type="ECO:0000256" key="1">
    <source>
        <dbReference type="ARBA" id="ARBA00004651"/>
    </source>
</evidence>
<feature type="transmembrane region" description="Helical" evidence="6">
    <location>
        <begin position="336"/>
        <end position="356"/>
    </location>
</feature>
<keyword evidence="8" id="KW-1185">Reference proteome</keyword>
<dbReference type="PANTHER" id="PTHR33529:SF6">
    <property type="entry name" value="YJGP_YJGQ FAMILY PERMEASE"/>
    <property type="match status" value="1"/>
</dbReference>
<keyword evidence="5 6" id="KW-0472">Membrane</keyword>
<dbReference type="GO" id="GO:0043190">
    <property type="term" value="C:ATP-binding cassette (ABC) transporter complex"/>
    <property type="evidence" value="ECO:0007669"/>
    <property type="project" value="TreeGrafter"/>
</dbReference>
<dbReference type="OrthoDB" id="22095at2"/>
<evidence type="ECO:0000313" key="8">
    <source>
        <dbReference type="Proteomes" id="UP000220251"/>
    </source>
</evidence>
<dbReference type="InterPro" id="IPR005495">
    <property type="entry name" value="LptG/LptF_permease"/>
</dbReference>
<evidence type="ECO:0000313" key="7">
    <source>
        <dbReference type="EMBL" id="CRX39479.1"/>
    </source>
</evidence>
<keyword evidence="4 6" id="KW-1133">Transmembrane helix</keyword>
<sequence length="362" mass="41498">MTLFLKKWQRYFALEFFKTFSFVLLIIFLLYTLIDFSSRKASFQSHGMHFSVADIAIYYVLSFFKEIGVLLPFSALISTLRTVSSLSKNRELIALLAGGISLQQLMRPFLMIGIFLSLLLTLNQEFFYPRAVKELRLIEAKKKLVSKKRKEPAGAVKSVQLQDGSTLLYSSFDPEEGSLGDVYWIRSIDDIYRIQTLKMRGSVISGLQVEHFVRKEGKLLLSSQEREEKFASMEIPDNFILDTFIEKEELPLSDLLSVAPSPFQCTSDKECALMTTLLHRLILPWIALFAVLAPLPFLIRHTRSQPMFLLFGFSIFFLVFTFLLFEAASILGRRQALTPVEAIVVPFGILLSLILYRHFSLR</sequence>
<keyword evidence="3 6" id="KW-0812">Transmembrane</keyword>
<dbReference type="Proteomes" id="UP000220251">
    <property type="component" value="Unassembled WGS sequence"/>
</dbReference>
<evidence type="ECO:0000256" key="5">
    <source>
        <dbReference type="ARBA" id="ARBA00023136"/>
    </source>
</evidence>
<dbReference type="GO" id="GO:0015920">
    <property type="term" value="P:lipopolysaccharide transport"/>
    <property type="evidence" value="ECO:0007669"/>
    <property type="project" value="TreeGrafter"/>
</dbReference>
<gene>
    <name evidence="7" type="ORF">ELAC_2159</name>
</gene>
<evidence type="ECO:0000256" key="4">
    <source>
        <dbReference type="ARBA" id="ARBA00022989"/>
    </source>
</evidence>
<evidence type="ECO:0000256" key="2">
    <source>
        <dbReference type="ARBA" id="ARBA00022475"/>
    </source>
</evidence>
<protein>
    <submittedName>
        <fullName evidence="7">Permease, YjgP/YjgQ family</fullName>
    </submittedName>
</protein>
<dbReference type="EMBL" id="CWGJ01000028">
    <property type="protein sequence ID" value="CRX39479.1"/>
    <property type="molecule type" value="Genomic_DNA"/>
</dbReference>
<comment type="subcellular location">
    <subcellularLocation>
        <location evidence="1">Cell membrane</location>
        <topology evidence="1">Multi-pass membrane protein</topology>
    </subcellularLocation>
</comment>
<feature type="transmembrane region" description="Helical" evidence="6">
    <location>
        <begin position="12"/>
        <end position="34"/>
    </location>
</feature>
<dbReference type="Pfam" id="PF03739">
    <property type="entry name" value="LptF_LptG"/>
    <property type="match status" value="1"/>
</dbReference>
<feature type="transmembrane region" description="Helical" evidence="6">
    <location>
        <begin position="308"/>
        <end position="330"/>
    </location>
</feature>
<name>A0A0H5DU84_9BACT</name>
<accession>A0A0H5DU84</accession>
<dbReference type="AlphaFoldDB" id="A0A0H5DU84"/>
<dbReference type="RefSeq" id="WP_098039345.1">
    <property type="nucleotide sequence ID" value="NZ_CWGJ01000028.1"/>
</dbReference>
<evidence type="ECO:0000256" key="6">
    <source>
        <dbReference type="SAM" id="Phobius"/>
    </source>
</evidence>